<keyword evidence="3" id="KW-0539">Nucleus</keyword>
<feature type="compositionally biased region" description="Polar residues" evidence="4">
    <location>
        <begin position="317"/>
        <end position="331"/>
    </location>
</feature>
<keyword evidence="2" id="KW-0862">Zinc</keyword>
<dbReference type="InterPro" id="IPR036388">
    <property type="entry name" value="WH-like_DNA-bd_sf"/>
</dbReference>
<dbReference type="Gene3D" id="1.10.10.10">
    <property type="entry name" value="Winged helix-like DNA-binding domain superfamily/Winged helix DNA-binding domain"/>
    <property type="match status" value="1"/>
</dbReference>
<dbReference type="PROSITE" id="PS50157">
    <property type="entry name" value="ZINC_FINGER_C2H2_2"/>
    <property type="match status" value="1"/>
</dbReference>
<comment type="subcellular location">
    <subcellularLocation>
        <location evidence="3">Nucleus</location>
    </subcellularLocation>
</comment>
<sequence>MTVDIISLACQCDDAFDEAIASWLKAEPKVASLVEFRQYFSIWTAHLNVFAPTELSLDARLEKDADLADIAVSQRSTTEGQGATSAEPDSTYAPLADQSKAFREVELTLARLNRLGVFIQRIGSRDLNADPIMLERFCDRAIKAHYSDAHRSLHRHLSVSMAKKLTKLASIRQPSRSKRPRHEAFDDGLLPWELQGPIDINKDLLPLVCLWEGCYHSFSEFSDWSSHMSSHNRTWTQRLYPPTGWLCPVCEPDSSIFPSTHQLHWHIETSHAGKFTESDLDVISRNCAIKLKRSYYACLFCSDMTEPKSEKEGMGAASSQQQHGSGDQTSRVATPELDDFEICSDSSSSSEKEEWDLEQNPVTDPGLSRHIAEHVRGLAPMILRLASMFTETKDDGPIRCDAATTNIWPCWACIRLKLHCVRPNGYDGAADSTPMATTYESVLDASTSSHNLATPPTSIVEGSSARHKQEGTSKEDVAADLDEIIPSDDGESSLESGTGPDKNLVSNVDDPLSGEFKFGDSVHINYTYPSIPRLFLNDSHTDDQERDGTETKLLRIMRSQGPMSLQLVRQPHMAGYGKRSAEISRAELEIRKQKRRKTEKRGFDPSHDENDDVLPHYSMRQMITQALMDSPDGKLSGAEIYHFITKTYSFYRHSQTFFWQIMLIVKNLKTDGAFEEITSSTKGEASKWQLRSIFKEEMMCNAYKHEVTVQLSPASSKLLQDESGQDAQVKASQNPPRCDICQQSFSSYLDEVEHRRVHAQKTYACRGSLKSGGTWGCGRHFVRFGLFVRHLQSEVGGCIKPLLQESMSGERQDAEKGKAACPVDGNLLSAAVLQQHPDLAGFATFSEAD</sequence>
<dbReference type="GO" id="GO:0008270">
    <property type="term" value="F:zinc ion binding"/>
    <property type="evidence" value="ECO:0007669"/>
    <property type="project" value="UniProtKB-KW"/>
</dbReference>
<feature type="region of interest" description="Disordered" evidence="4">
    <location>
        <begin position="446"/>
        <end position="507"/>
    </location>
</feature>
<evidence type="ECO:0000313" key="7">
    <source>
        <dbReference type="EMBL" id="PHH80668.1"/>
    </source>
</evidence>
<evidence type="ECO:0008006" key="9">
    <source>
        <dbReference type="Google" id="ProtNLM"/>
    </source>
</evidence>
<dbReference type="GO" id="GO:0043565">
    <property type="term" value="F:sequence-specific DNA binding"/>
    <property type="evidence" value="ECO:0007669"/>
    <property type="project" value="InterPro"/>
</dbReference>
<evidence type="ECO:0000259" key="6">
    <source>
        <dbReference type="PROSITE" id="PS50157"/>
    </source>
</evidence>
<dbReference type="PROSITE" id="PS00028">
    <property type="entry name" value="ZINC_FINGER_C2H2_1"/>
    <property type="match status" value="2"/>
</dbReference>
<dbReference type="Gene3D" id="3.30.160.60">
    <property type="entry name" value="Classic Zinc Finger"/>
    <property type="match status" value="1"/>
</dbReference>
<name>A0A2C5YRE7_9HYPO</name>
<feature type="compositionally biased region" description="Polar residues" evidence="4">
    <location>
        <begin position="446"/>
        <end position="461"/>
    </location>
</feature>
<dbReference type="GO" id="GO:0005634">
    <property type="term" value="C:nucleus"/>
    <property type="evidence" value="ECO:0007669"/>
    <property type="project" value="UniProtKB-SubCell"/>
</dbReference>
<evidence type="ECO:0000313" key="8">
    <source>
        <dbReference type="Proteomes" id="UP000226431"/>
    </source>
</evidence>
<dbReference type="Proteomes" id="UP000226431">
    <property type="component" value="Unassembled WGS sequence"/>
</dbReference>
<dbReference type="Pfam" id="PF00250">
    <property type="entry name" value="Forkhead"/>
    <property type="match status" value="1"/>
</dbReference>
<comment type="caution">
    <text evidence="7">The sequence shown here is derived from an EMBL/GenBank/DDBJ whole genome shotgun (WGS) entry which is preliminary data.</text>
</comment>
<dbReference type="EMBL" id="NJES01000011">
    <property type="protein sequence ID" value="PHH80668.1"/>
    <property type="molecule type" value="Genomic_DNA"/>
</dbReference>
<dbReference type="STRING" id="2004952.A0A2C5YRE7"/>
<feature type="compositionally biased region" description="Basic and acidic residues" evidence="4">
    <location>
        <begin position="467"/>
        <end position="477"/>
    </location>
</feature>
<dbReference type="InterPro" id="IPR001766">
    <property type="entry name" value="Fork_head_dom"/>
</dbReference>
<dbReference type="InterPro" id="IPR036390">
    <property type="entry name" value="WH_DNA-bd_sf"/>
</dbReference>
<dbReference type="SMART" id="SM00339">
    <property type="entry name" value="FH"/>
    <property type="match status" value="1"/>
</dbReference>
<protein>
    <recommendedName>
        <fullName evidence="9">C2H2-type domain-containing protein</fullName>
    </recommendedName>
</protein>
<evidence type="ECO:0000256" key="1">
    <source>
        <dbReference type="ARBA" id="ARBA00023125"/>
    </source>
</evidence>
<feature type="region of interest" description="Disordered" evidence="4">
    <location>
        <begin position="310"/>
        <end position="331"/>
    </location>
</feature>
<dbReference type="AlphaFoldDB" id="A0A2C5YRE7"/>
<evidence type="ECO:0000256" key="2">
    <source>
        <dbReference type="PROSITE-ProRule" id="PRU00042"/>
    </source>
</evidence>
<gene>
    <name evidence="7" type="ORF">CDD80_348</name>
</gene>
<reference evidence="7 8" key="1">
    <citation type="submission" date="2017-06" db="EMBL/GenBank/DDBJ databases">
        <title>Ant-infecting Ophiocordyceps genomes reveal a high diversity of potential behavioral manipulation genes and a possible major role for enterotoxins.</title>
        <authorList>
            <person name="De Bekker C."/>
            <person name="Evans H.C."/>
            <person name="Brachmann A."/>
            <person name="Hughes D.P."/>
        </authorList>
    </citation>
    <scope>NUCLEOTIDE SEQUENCE [LARGE SCALE GENOMIC DNA]</scope>
    <source>
        <strain evidence="7 8">Map16</strain>
    </source>
</reference>
<feature type="region of interest" description="Disordered" evidence="4">
    <location>
        <begin position="592"/>
        <end position="611"/>
    </location>
</feature>
<feature type="compositionally biased region" description="Acidic residues" evidence="4">
    <location>
        <begin position="478"/>
        <end position="492"/>
    </location>
</feature>
<evidence type="ECO:0000256" key="4">
    <source>
        <dbReference type="SAM" id="MobiDB-lite"/>
    </source>
</evidence>
<evidence type="ECO:0000259" key="5">
    <source>
        <dbReference type="PROSITE" id="PS50039"/>
    </source>
</evidence>
<accession>A0A2C5YRE7</accession>
<dbReference type="PROSITE" id="PS50039">
    <property type="entry name" value="FORK_HEAD_3"/>
    <property type="match status" value="1"/>
</dbReference>
<keyword evidence="8" id="KW-1185">Reference proteome</keyword>
<feature type="region of interest" description="Disordered" evidence="4">
    <location>
        <begin position="343"/>
        <end position="366"/>
    </location>
</feature>
<feature type="domain" description="Fork-head" evidence="5">
    <location>
        <begin position="614"/>
        <end position="699"/>
    </location>
</feature>
<keyword evidence="1 3" id="KW-0238">DNA-binding</keyword>
<dbReference type="SUPFAM" id="SSF46785">
    <property type="entry name" value="Winged helix' DNA-binding domain"/>
    <property type="match status" value="1"/>
</dbReference>
<organism evidence="7 8">
    <name type="scientific">Ophiocordyceps camponoti-rufipedis</name>
    <dbReference type="NCBI Taxonomy" id="2004952"/>
    <lineage>
        <taxon>Eukaryota</taxon>
        <taxon>Fungi</taxon>
        <taxon>Dikarya</taxon>
        <taxon>Ascomycota</taxon>
        <taxon>Pezizomycotina</taxon>
        <taxon>Sordariomycetes</taxon>
        <taxon>Hypocreomycetidae</taxon>
        <taxon>Hypocreales</taxon>
        <taxon>Ophiocordycipitaceae</taxon>
        <taxon>Ophiocordyceps</taxon>
    </lineage>
</organism>
<proteinExistence type="predicted"/>
<keyword evidence="2" id="KW-0863">Zinc-finger</keyword>
<dbReference type="GO" id="GO:0003700">
    <property type="term" value="F:DNA-binding transcription factor activity"/>
    <property type="evidence" value="ECO:0007669"/>
    <property type="project" value="InterPro"/>
</dbReference>
<keyword evidence="2" id="KW-0479">Metal-binding</keyword>
<dbReference type="SMART" id="SM00355">
    <property type="entry name" value="ZnF_C2H2"/>
    <property type="match status" value="3"/>
</dbReference>
<feature type="domain" description="C2H2-type" evidence="6">
    <location>
        <begin position="736"/>
        <end position="763"/>
    </location>
</feature>
<dbReference type="OrthoDB" id="4349174at2759"/>
<evidence type="ECO:0000256" key="3">
    <source>
        <dbReference type="PROSITE-ProRule" id="PRU00089"/>
    </source>
</evidence>
<feature type="DNA-binding region" description="Fork-head" evidence="3">
    <location>
        <begin position="614"/>
        <end position="699"/>
    </location>
</feature>
<dbReference type="InterPro" id="IPR013087">
    <property type="entry name" value="Znf_C2H2_type"/>
</dbReference>